<sequence length="304" mass="33779">MDTEPGANRRERVIDWLASHPDLPHLFARLSELVHVHGYDPEDLVVLPRSEIDRRETTAFTSGWAEAVSDELPRIRREYEKRVADAYAQGQGDARGIRRPPRRAGESGQDGARIIALPFARLLEPPAAVVEAEERVRREREMFERRGERIEPSTSSEPSDRTEPADWPETVGPADRADQADQAGRTDRPERQDRPDRPEPEPEHATGPEHDAEPDVLLTAQESRARRNVQPVRRVARRKGGRPIVPPLAGVPGQTGSAGERRASEPGDPEGRGGKGRRLSDRARALEEDLATGRAQEAPPESAP</sequence>
<proteinExistence type="predicted"/>
<reference evidence="3" key="1">
    <citation type="journal article" date="2019" name="Int. J. Syst. Evol. Microbiol.">
        <title>The Global Catalogue of Microorganisms (GCM) 10K type strain sequencing project: providing services to taxonomists for standard genome sequencing and annotation.</title>
        <authorList>
            <consortium name="The Broad Institute Genomics Platform"/>
            <consortium name="The Broad Institute Genome Sequencing Center for Infectious Disease"/>
            <person name="Wu L."/>
            <person name="Ma J."/>
        </authorList>
    </citation>
    <scope>NUCLEOTIDE SEQUENCE [LARGE SCALE GENOMIC DNA]</scope>
    <source>
        <strain evidence="3">JCM 16956</strain>
    </source>
</reference>
<evidence type="ECO:0000313" key="3">
    <source>
        <dbReference type="Proteomes" id="UP001501000"/>
    </source>
</evidence>
<organism evidence="2 3">
    <name type="scientific">Streptomyces gulbargensis</name>
    <dbReference type="NCBI Taxonomy" id="364901"/>
    <lineage>
        <taxon>Bacteria</taxon>
        <taxon>Bacillati</taxon>
        <taxon>Actinomycetota</taxon>
        <taxon>Actinomycetes</taxon>
        <taxon>Kitasatosporales</taxon>
        <taxon>Streptomycetaceae</taxon>
        <taxon>Streptomyces</taxon>
    </lineage>
</organism>
<evidence type="ECO:0000256" key="1">
    <source>
        <dbReference type="SAM" id="MobiDB-lite"/>
    </source>
</evidence>
<name>A0ABP7LFX5_9ACTN</name>
<keyword evidence="3" id="KW-1185">Reference proteome</keyword>
<dbReference type="RefSeq" id="WP_345278556.1">
    <property type="nucleotide sequence ID" value="NZ_BAABAJ010000002.1"/>
</dbReference>
<feature type="region of interest" description="Disordered" evidence="1">
    <location>
        <begin position="87"/>
        <end position="110"/>
    </location>
</feature>
<feature type="compositionally biased region" description="Basic and acidic residues" evidence="1">
    <location>
        <begin position="175"/>
        <end position="213"/>
    </location>
</feature>
<evidence type="ECO:0000313" key="2">
    <source>
        <dbReference type="EMBL" id="GAA3899988.1"/>
    </source>
</evidence>
<gene>
    <name evidence="2" type="ORF">GCM10022244_07670</name>
</gene>
<feature type="compositionally biased region" description="Basic and acidic residues" evidence="1">
    <location>
        <begin position="259"/>
        <end position="287"/>
    </location>
</feature>
<protein>
    <submittedName>
        <fullName evidence="2">Uncharacterized protein</fullName>
    </submittedName>
</protein>
<comment type="caution">
    <text evidence="2">The sequence shown here is derived from an EMBL/GenBank/DDBJ whole genome shotgun (WGS) entry which is preliminary data.</text>
</comment>
<dbReference type="EMBL" id="BAABAJ010000002">
    <property type="protein sequence ID" value="GAA3899988.1"/>
    <property type="molecule type" value="Genomic_DNA"/>
</dbReference>
<dbReference type="Proteomes" id="UP001501000">
    <property type="component" value="Unassembled WGS sequence"/>
</dbReference>
<feature type="region of interest" description="Disordered" evidence="1">
    <location>
        <begin position="143"/>
        <end position="304"/>
    </location>
</feature>
<accession>A0ABP7LFX5</accession>